<dbReference type="Proteomes" id="UP000243096">
    <property type="component" value="Unassembled WGS sequence"/>
</dbReference>
<keyword evidence="2" id="KW-1185">Reference proteome</keyword>
<dbReference type="InterPro" id="IPR029060">
    <property type="entry name" value="PIN-like_dom_sf"/>
</dbReference>
<reference evidence="1 2" key="1">
    <citation type="submission" date="2018-01" db="EMBL/GenBank/DDBJ databases">
        <title>Genomic Encyclopedia of Type Strains, Phase III (KMG-III): the genomes of soil and plant-associated and newly described type strains.</title>
        <authorList>
            <person name="Whitman W."/>
        </authorList>
    </citation>
    <scope>NUCLEOTIDE SEQUENCE [LARGE SCALE GENOMIC DNA]</scope>
    <source>
        <strain evidence="1 2">HKI456</strain>
    </source>
</reference>
<gene>
    <name evidence="1" type="ORF">B0O95_1224</name>
</gene>
<dbReference type="EMBL" id="PRDW01000022">
    <property type="protein sequence ID" value="PPB81044.1"/>
    <property type="molecule type" value="Genomic_DNA"/>
</dbReference>
<accession>A0A2P5K6T0</accession>
<proteinExistence type="predicted"/>
<name>A0A2P5K6T0_9BURK</name>
<evidence type="ECO:0000313" key="2">
    <source>
        <dbReference type="Proteomes" id="UP000243096"/>
    </source>
</evidence>
<evidence type="ECO:0000313" key="1">
    <source>
        <dbReference type="EMBL" id="PPB81044.1"/>
    </source>
</evidence>
<organism evidence="1 2">
    <name type="scientific">Mycetohabitans endofungorum</name>
    <dbReference type="NCBI Taxonomy" id="417203"/>
    <lineage>
        <taxon>Bacteria</taxon>
        <taxon>Pseudomonadati</taxon>
        <taxon>Pseudomonadota</taxon>
        <taxon>Betaproteobacteria</taxon>
        <taxon>Burkholderiales</taxon>
        <taxon>Burkholderiaceae</taxon>
        <taxon>Mycetohabitans</taxon>
    </lineage>
</organism>
<dbReference type="AlphaFoldDB" id="A0A2P5K6T0"/>
<dbReference type="SUPFAM" id="SSF88723">
    <property type="entry name" value="PIN domain-like"/>
    <property type="match status" value="1"/>
</dbReference>
<comment type="caution">
    <text evidence="1">The sequence shown here is derived from an EMBL/GenBank/DDBJ whole genome shotgun (WGS) entry which is preliminary data.</text>
</comment>
<evidence type="ECO:0008006" key="3">
    <source>
        <dbReference type="Google" id="ProtNLM"/>
    </source>
</evidence>
<sequence>MAALDTNALVWYPVKDDLEQFNCAYQLITQQVQARQCLFVPITVVLELEWVLRATYKLAKQVITDTYAALLSPTGL</sequence>
<protein>
    <recommendedName>
        <fullName evidence="3">PIN domain-containing protein</fullName>
    </recommendedName>
</protein>